<gene>
    <name evidence="3" type="ORF">RFULGI_LOCUS3634</name>
</gene>
<feature type="transmembrane region" description="Helical" evidence="2">
    <location>
        <begin position="71"/>
        <end position="90"/>
    </location>
</feature>
<dbReference type="Proteomes" id="UP000789396">
    <property type="component" value="Unassembled WGS sequence"/>
</dbReference>
<keyword evidence="2" id="KW-1133">Transmembrane helix</keyword>
<accession>A0A9N9AFN8</accession>
<evidence type="ECO:0000313" key="3">
    <source>
        <dbReference type="EMBL" id="CAG8527365.1"/>
    </source>
</evidence>
<name>A0A9N9AFN8_9GLOM</name>
<feature type="region of interest" description="Disordered" evidence="1">
    <location>
        <begin position="1"/>
        <end position="34"/>
    </location>
</feature>
<feature type="transmembrane region" description="Helical" evidence="2">
    <location>
        <begin position="102"/>
        <end position="122"/>
    </location>
</feature>
<dbReference type="AlphaFoldDB" id="A0A9N9AFN8"/>
<dbReference type="EMBL" id="CAJVPZ010003248">
    <property type="protein sequence ID" value="CAG8527365.1"/>
    <property type="molecule type" value="Genomic_DNA"/>
</dbReference>
<evidence type="ECO:0000256" key="2">
    <source>
        <dbReference type="SAM" id="Phobius"/>
    </source>
</evidence>
<proteinExistence type="predicted"/>
<dbReference type="OrthoDB" id="5537068at2759"/>
<comment type="caution">
    <text evidence="3">The sequence shown here is derived from an EMBL/GenBank/DDBJ whole genome shotgun (WGS) entry which is preliminary data.</text>
</comment>
<keyword evidence="2" id="KW-0812">Transmembrane</keyword>
<keyword evidence="2" id="KW-0472">Membrane</keyword>
<organism evidence="3 4">
    <name type="scientific">Racocetra fulgida</name>
    <dbReference type="NCBI Taxonomy" id="60492"/>
    <lineage>
        <taxon>Eukaryota</taxon>
        <taxon>Fungi</taxon>
        <taxon>Fungi incertae sedis</taxon>
        <taxon>Mucoromycota</taxon>
        <taxon>Glomeromycotina</taxon>
        <taxon>Glomeromycetes</taxon>
        <taxon>Diversisporales</taxon>
        <taxon>Gigasporaceae</taxon>
        <taxon>Racocetra</taxon>
    </lineage>
</organism>
<sequence length="136" mass="14363">MSQANKKIAEIKEDVESSTPSVNTPSHSSVAEKSAAPFTTASTLFDPYPHYFMSAASSGYAYQYFKQPRTAAIVAAIGAAYAASIGLVVVSGPTAWATKDAFHVALGSLGAISLAGNALKMYQVRTGFPRNLEIKR</sequence>
<evidence type="ECO:0000256" key="1">
    <source>
        <dbReference type="SAM" id="MobiDB-lite"/>
    </source>
</evidence>
<protein>
    <submittedName>
        <fullName evidence="3">11206_t:CDS:1</fullName>
    </submittedName>
</protein>
<reference evidence="3" key="1">
    <citation type="submission" date="2021-06" db="EMBL/GenBank/DDBJ databases">
        <authorList>
            <person name="Kallberg Y."/>
            <person name="Tangrot J."/>
            <person name="Rosling A."/>
        </authorList>
    </citation>
    <scope>NUCLEOTIDE SEQUENCE</scope>
    <source>
        <strain evidence="3">IN212</strain>
    </source>
</reference>
<feature type="compositionally biased region" description="Polar residues" evidence="1">
    <location>
        <begin position="17"/>
        <end position="34"/>
    </location>
</feature>
<keyword evidence="4" id="KW-1185">Reference proteome</keyword>
<evidence type="ECO:0000313" key="4">
    <source>
        <dbReference type="Proteomes" id="UP000789396"/>
    </source>
</evidence>